<dbReference type="OrthoDB" id="9808024at2"/>
<sequence>MTLPLNLIGNTPLLHLAQIGATLAPGVKLYAKAEWYNLGGSVKDRPALWMLRDGEQRGHLRPGMRVADATSGNTGIAYATIGAAMGYGVTLALPANASPERIRTLRALGAELILTSASEGMDLAIHTIRDLVASEPERYFYPDQYSNPANPQAHYETTAPEIWHQTNGQLSHFVAALGTSGTFMGTARRLREDNPQIQALAVQPDSPYHALEGVKHMASTSLVPTIYDPAAPDAILEVTSEAAFTMARRLARSEGLLVGISAAANVVAALRVAQTLTEGIVVTILCDSANRYLSERFWEESDYAAGAGI</sequence>
<dbReference type="RefSeq" id="WP_097644342.1">
    <property type="nucleotide sequence ID" value="NZ_NQWI01000051.1"/>
</dbReference>
<dbReference type="SUPFAM" id="SSF53686">
    <property type="entry name" value="Tryptophan synthase beta subunit-like PLP-dependent enzymes"/>
    <property type="match status" value="1"/>
</dbReference>
<reference evidence="11" key="1">
    <citation type="submission" date="2017-08" db="EMBL/GenBank/DDBJ databases">
        <authorList>
            <person name="Grouzdev D.S."/>
            <person name="Gaisin V.A."/>
            <person name="Rysina M.S."/>
            <person name="Gorlenko V.M."/>
        </authorList>
    </citation>
    <scope>NUCLEOTIDE SEQUENCE [LARGE SCALE GENOMIC DNA]</scope>
    <source>
        <strain evidence="11">Kir15-3F</strain>
    </source>
</reference>
<evidence type="ECO:0000313" key="11">
    <source>
        <dbReference type="Proteomes" id="UP000220527"/>
    </source>
</evidence>
<comment type="similarity">
    <text evidence="2">Belongs to the cysteine synthase/cystathionine beta-synthase family.</text>
</comment>
<comment type="caution">
    <text evidence="10">The sequence shown here is derived from an EMBL/GenBank/DDBJ whole genome shotgun (WGS) entry which is preliminary data.</text>
</comment>
<evidence type="ECO:0000256" key="6">
    <source>
        <dbReference type="ARBA" id="ARBA00022898"/>
    </source>
</evidence>
<dbReference type="EMBL" id="NQWI01000051">
    <property type="protein sequence ID" value="PDW02796.1"/>
    <property type="molecule type" value="Genomic_DNA"/>
</dbReference>
<keyword evidence="11" id="KW-1185">Reference proteome</keyword>
<protein>
    <recommendedName>
        <fullName evidence="3">cysteine synthase</fullName>
        <ecNumber evidence="3">2.5.1.47</ecNumber>
    </recommendedName>
</protein>
<gene>
    <name evidence="10" type="ORF">CJ255_11990</name>
</gene>
<evidence type="ECO:0000313" key="10">
    <source>
        <dbReference type="EMBL" id="PDW02796.1"/>
    </source>
</evidence>
<evidence type="ECO:0000256" key="4">
    <source>
        <dbReference type="ARBA" id="ARBA00022605"/>
    </source>
</evidence>
<dbReference type="InterPro" id="IPR050214">
    <property type="entry name" value="Cys_Synth/Cystath_Beta-Synth"/>
</dbReference>
<evidence type="ECO:0000256" key="3">
    <source>
        <dbReference type="ARBA" id="ARBA00012681"/>
    </source>
</evidence>
<dbReference type="Proteomes" id="UP000220527">
    <property type="component" value="Unassembled WGS sequence"/>
</dbReference>
<comment type="catalytic activity">
    <reaction evidence="8">
        <text>O-acetyl-L-serine + hydrogen sulfide = L-cysteine + acetate</text>
        <dbReference type="Rhea" id="RHEA:14829"/>
        <dbReference type="ChEBI" id="CHEBI:29919"/>
        <dbReference type="ChEBI" id="CHEBI:30089"/>
        <dbReference type="ChEBI" id="CHEBI:35235"/>
        <dbReference type="ChEBI" id="CHEBI:58340"/>
        <dbReference type="EC" id="2.5.1.47"/>
    </reaction>
</comment>
<dbReference type="InterPro" id="IPR036052">
    <property type="entry name" value="TrpB-like_PALP_sf"/>
</dbReference>
<feature type="domain" description="Tryptophan synthase beta chain-like PALP" evidence="9">
    <location>
        <begin position="7"/>
        <end position="287"/>
    </location>
</feature>
<evidence type="ECO:0000256" key="8">
    <source>
        <dbReference type="ARBA" id="ARBA00047931"/>
    </source>
</evidence>
<dbReference type="AlphaFoldDB" id="A0A2A6RIS3"/>
<dbReference type="PANTHER" id="PTHR10314">
    <property type="entry name" value="CYSTATHIONINE BETA-SYNTHASE"/>
    <property type="match status" value="1"/>
</dbReference>
<accession>A0A2A6RIS3</accession>
<evidence type="ECO:0000256" key="2">
    <source>
        <dbReference type="ARBA" id="ARBA00007103"/>
    </source>
</evidence>
<evidence type="ECO:0000256" key="1">
    <source>
        <dbReference type="ARBA" id="ARBA00001933"/>
    </source>
</evidence>
<dbReference type="Pfam" id="PF00291">
    <property type="entry name" value="PALP"/>
    <property type="match status" value="1"/>
</dbReference>
<dbReference type="CDD" id="cd01561">
    <property type="entry name" value="CBS_like"/>
    <property type="match status" value="1"/>
</dbReference>
<dbReference type="Gene3D" id="3.40.50.1100">
    <property type="match status" value="2"/>
</dbReference>
<name>A0A2A6RIS3_9CHLR</name>
<organism evidence="10 11">
    <name type="scientific">Candidatus Viridilinea mediisalina</name>
    <dbReference type="NCBI Taxonomy" id="2024553"/>
    <lineage>
        <taxon>Bacteria</taxon>
        <taxon>Bacillati</taxon>
        <taxon>Chloroflexota</taxon>
        <taxon>Chloroflexia</taxon>
        <taxon>Chloroflexales</taxon>
        <taxon>Chloroflexineae</taxon>
        <taxon>Oscillochloridaceae</taxon>
        <taxon>Candidatus Viridilinea</taxon>
    </lineage>
</organism>
<keyword evidence="6" id="KW-0663">Pyridoxal phosphate</keyword>
<proteinExistence type="inferred from homology"/>
<keyword evidence="4" id="KW-0028">Amino-acid biosynthesis</keyword>
<dbReference type="GO" id="GO:0004124">
    <property type="term" value="F:cysteine synthase activity"/>
    <property type="evidence" value="ECO:0007669"/>
    <property type="project" value="UniProtKB-EC"/>
</dbReference>
<evidence type="ECO:0000259" key="9">
    <source>
        <dbReference type="Pfam" id="PF00291"/>
    </source>
</evidence>
<evidence type="ECO:0000256" key="5">
    <source>
        <dbReference type="ARBA" id="ARBA00022679"/>
    </source>
</evidence>
<evidence type="ECO:0000256" key="7">
    <source>
        <dbReference type="ARBA" id="ARBA00023192"/>
    </source>
</evidence>
<keyword evidence="5" id="KW-0808">Transferase</keyword>
<keyword evidence="7" id="KW-0198">Cysteine biosynthesis</keyword>
<comment type="cofactor">
    <cofactor evidence="1">
        <name>pyridoxal 5'-phosphate</name>
        <dbReference type="ChEBI" id="CHEBI:597326"/>
    </cofactor>
</comment>
<dbReference type="FunFam" id="3.40.50.1100:FF:000006">
    <property type="entry name" value="Cysteine synthase"/>
    <property type="match status" value="1"/>
</dbReference>
<dbReference type="EC" id="2.5.1.47" evidence="3"/>
<dbReference type="InterPro" id="IPR001926">
    <property type="entry name" value="TrpB-like_PALP"/>
</dbReference>